<keyword evidence="1" id="KW-1133">Transmembrane helix</keyword>
<dbReference type="AlphaFoldDB" id="A0A871R7N5"/>
<sequence>MTSSKLRNQICQPFSNLTPRARLLQFGRLGTSLISIVLVIFLLVLPFHNSHFYLAKLDCNHVDVSNGIFTSLQSAMNDGETDSFMTTSEIQILAQYTSHQVSTAAQFIQYSITGWCYGTYSSAETYNAVTNKFIAIRKGDSRVRCSTPSLSYVFDYRGELSDVGLNIVLSYAYVKGEFSTEAEHYVPDKSYKTLLEKRRTRNTAVIGLLMSSLIIQPFLLIFGTIYYGLRGKQKNDKLMPSFTRQLFGFVSAISFIAVLSSALINISLYEEIKREIRSQLGDFGLTVHSGPMYLFVFWLIVLLQFICIFLWGGPVWCATSESGRVQSRELEEEEAFLNRRPTSFESDGGFELSRTSSTSTDNIFNVGRPPSINVDSGSLSKMETNGYSSASSDVLIAHSKNAGLGIKTAKSDNSLGQYHAGQGYSGFQRILCGKASTTSELTLNASDTSESVAK</sequence>
<dbReference type="EMBL" id="CP063133">
    <property type="protein sequence ID" value="QOU19092.1"/>
    <property type="molecule type" value="Genomic_DNA"/>
</dbReference>
<gene>
    <name evidence="2" type="ORF">BRETT_004313</name>
</gene>
<dbReference type="InterPro" id="IPR009571">
    <property type="entry name" value="SUR7/Rim9-like_fungi"/>
</dbReference>
<feature type="transmembrane region" description="Helical" evidence="1">
    <location>
        <begin position="246"/>
        <end position="269"/>
    </location>
</feature>
<organism evidence="2 3">
    <name type="scientific">Dekkera bruxellensis</name>
    <name type="common">Brettanomyces custersii</name>
    <dbReference type="NCBI Taxonomy" id="5007"/>
    <lineage>
        <taxon>Eukaryota</taxon>
        <taxon>Fungi</taxon>
        <taxon>Dikarya</taxon>
        <taxon>Ascomycota</taxon>
        <taxon>Saccharomycotina</taxon>
        <taxon>Pichiomycetes</taxon>
        <taxon>Pichiales</taxon>
        <taxon>Pichiaceae</taxon>
        <taxon>Brettanomyces</taxon>
    </lineage>
</organism>
<dbReference type="Pfam" id="PF06687">
    <property type="entry name" value="SUR7"/>
    <property type="match status" value="1"/>
</dbReference>
<dbReference type="Proteomes" id="UP000663131">
    <property type="component" value="Chromosome 5"/>
</dbReference>
<dbReference type="InterPro" id="IPR052413">
    <property type="entry name" value="SUR7_domain"/>
</dbReference>
<evidence type="ECO:0000313" key="3">
    <source>
        <dbReference type="Proteomes" id="UP000663131"/>
    </source>
</evidence>
<accession>A0A871R7N5</accession>
<dbReference type="GO" id="GO:0005886">
    <property type="term" value="C:plasma membrane"/>
    <property type="evidence" value="ECO:0007669"/>
    <property type="project" value="InterPro"/>
</dbReference>
<keyword evidence="1" id="KW-0472">Membrane</keyword>
<protein>
    <submittedName>
        <fullName evidence="2">Uncharacterized protein</fullName>
    </submittedName>
</protein>
<dbReference type="OrthoDB" id="4062523at2759"/>
<reference evidence="2" key="2">
    <citation type="journal article" name="BMC Genomics">
        <title>New genome assemblies reveal patterns of domestication and adaptation across Brettanomyces (Dekkera) species.</title>
        <authorList>
            <person name="Roach M.J."/>
            <person name="Borneman A.R."/>
        </authorList>
    </citation>
    <scope>NUCLEOTIDE SEQUENCE</scope>
    <source>
        <strain evidence="2">UCD 2041</strain>
    </source>
</reference>
<feature type="transmembrane region" description="Helical" evidence="1">
    <location>
        <begin position="26"/>
        <end position="47"/>
    </location>
</feature>
<dbReference type="GO" id="GO:0051285">
    <property type="term" value="C:cell cortex of cell tip"/>
    <property type="evidence" value="ECO:0007669"/>
    <property type="project" value="TreeGrafter"/>
</dbReference>
<dbReference type="GO" id="GO:0031505">
    <property type="term" value="P:fungal-type cell wall organization"/>
    <property type="evidence" value="ECO:0007669"/>
    <property type="project" value="TreeGrafter"/>
</dbReference>
<dbReference type="KEGG" id="bbrx:BRETT_004313"/>
<evidence type="ECO:0000313" key="2">
    <source>
        <dbReference type="EMBL" id="QOU19092.1"/>
    </source>
</evidence>
<proteinExistence type="predicted"/>
<feature type="transmembrane region" description="Helical" evidence="1">
    <location>
        <begin position="290"/>
        <end position="312"/>
    </location>
</feature>
<feature type="transmembrane region" description="Helical" evidence="1">
    <location>
        <begin position="204"/>
        <end position="226"/>
    </location>
</feature>
<reference evidence="2" key="1">
    <citation type="submission" date="2020-10" db="EMBL/GenBank/DDBJ databases">
        <authorList>
            <person name="Palmer J.M."/>
        </authorList>
    </citation>
    <scope>NUCLEOTIDE SEQUENCE</scope>
    <source>
        <strain evidence="2">UCD 2041</strain>
    </source>
</reference>
<dbReference type="RefSeq" id="XP_041135585.1">
    <property type="nucleotide sequence ID" value="XM_041282809.1"/>
</dbReference>
<dbReference type="PANTHER" id="PTHR28019">
    <property type="entry name" value="CELL MEMBRANE PROTEIN YLR413W-RELATED"/>
    <property type="match status" value="1"/>
</dbReference>
<dbReference type="GeneID" id="64576236"/>
<name>A0A871R7N5_DEKBR</name>
<keyword evidence="1" id="KW-0812">Transmembrane</keyword>
<evidence type="ECO:0000256" key="1">
    <source>
        <dbReference type="SAM" id="Phobius"/>
    </source>
</evidence>
<dbReference type="PANTHER" id="PTHR28019:SF6">
    <property type="entry name" value="PROTEIN ECM7"/>
    <property type="match status" value="1"/>
</dbReference>